<reference evidence="2" key="1">
    <citation type="submission" date="2021-04" db="EMBL/GenBank/DDBJ databases">
        <authorList>
            <person name="Tunstrom K."/>
        </authorList>
    </citation>
    <scope>NUCLEOTIDE SEQUENCE</scope>
</reference>
<dbReference type="EMBL" id="CAJQZP010001507">
    <property type="protein sequence ID" value="CAG5051757.1"/>
    <property type="molecule type" value="Genomic_DNA"/>
</dbReference>
<organism evidence="2 3">
    <name type="scientific">Parnassius apollo</name>
    <name type="common">Apollo butterfly</name>
    <name type="synonym">Papilio apollo</name>
    <dbReference type="NCBI Taxonomy" id="110799"/>
    <lineage>
        <taxon>Eukaryota</taxon>
        <taxon>Metazoa</taxon>
        <taxon>Ecdysozoa</taxon>
        <taxon>Arthropoda</taxon>
        <taxon>Hexapoda</taxon>
        <taxon>Insecta</taxon>
        <taxon>Pterygota</taxon>
        <taxon>Neoptera</taxon>
        <taxon>Endopterygota</taxon>
        <taxon>Lepidoptera</taxon>
        <taxon>Glossata</taxon>
        <taxon>Ditrysia</taxon>
        <taxon>Papilionoidea</taxon>
        <taxon>Papilionidae</taxon>
        <taxon>Parnassiinae</taxon>
        <taxon>Parnassini</taxon>
        <taxon>Parnassius</taxon>
        <taxon>Parnassius</taxon>
    </lineage>
</organism>
<accession>A0A8S3Y1V3</accession>
<dbReference type="AlphaFoldDB" id="A0A8S3Y1V3"/>
<gene>
    <name evidence="2" type="ORF">PAPOLLO_LOCUS25177</name>
</gene>
<feature type="coiled-coil region" evidence="1">
    <location>
        <begin position="150"/>
        <end position="177"/>
    </location>
</feature>
<dbReference type="OrthoDB" id="5783753at2759"/>
<name>A0A8S3Y1V3_PARAO</name>
<protein>
    <submittedName>
        <fullName evidence="2">(apollo) hypothetical protein</fullName>
    </submittedName>
</protein>
<evidence type="ECO:0000313" key="2">
    <source>
        <dbReference type="EMBL" id="CAG5051757.1"/>
    </source>
</evidence>
<evidence type="ECO:0000256" key="1">
    <source>
        <dbReference type="SAM" id="Coils"/>
    </source>
</evidence>
<feature type="coiled-coil region" evidence="1">
    <location>
        <begin position="12"/>
        <end position="102"/>
    </location>
</feature>
<comment type="caution">
    <text evidence="2">The sequence shown here is derived from an EMBL/GenBank/DDBJ whole genome shotgun (WGS) entry which is preliminary data.</text>
</comment>
<evidence type="ECO:0000313" key="3">
    <source>
        <dbReference type="Proteomes" id="UP000691718"/>
    </source>
</evidence>
<keyword evidence="3" id="KW-1185">Reference proteome</keyword>
<proteinExistence type="predicted"/>
<dbReference type="Proteomes" id="UP000691718">
    <property type="component" value="Unassembled WGS sequence"/>
</dbReference>
<sequence length="204" mass="23544">MDKSVGTTIEKIKLQELNNEAKLKEKRELEATVASLNRTLRETIALVEKSEQEQSELTKRIDKLRCQVELARIRRDALLTQIDAYKNELEELKNKSDEGISRVWSLRSSICHAVQNASDNYDIWALLMKPITVEPSPQINNPSVDDQRQALEFEGKLREALQRKENALAEQERLLNEPENGTEFIRIKNALKYSIEKIISLRSN</sequence>
<keyword evidence="1" id="KW-0175">Coiled coil</keyword>